<name>A0A2M7AT70_9BACT</name>
<sequence length="206" mass="23724">MIKFVYFDVGGVVILDFSKTDKFSRAKKLWGIKDSQDTEFNKFFSSYEIKICTDLDIDNLVPVINKQFNTNLPPDYSLLNDFINNFEVNPSIWPVISEISLNNPVGLLTDMYPRMFLGIKNRGLVPDINWQVIVDSSIVKLKKPDPKIYQLAQDKCGFKGKEILFIDNNQNNLDGAMDLSWQTFFYDSANPKESSQKLSEFWYASS</sequence>
<dbReference type="SUPFAM" id="SSF56784">
    <property type="entry name" value="HAD-like"/>
    <property type="match status" value="1"/>
</dbReference>
<dbReference type="PRINTS" id="PR00413">
    <property type="entry name" value="HADHALOGNASE"/>
</dbReference>
<dbReference type="Proteomes" id="UP000231407">
    <property type="component" value="Unassembled WGS sequence"/>
</dbReference>
<dbReference type="EMBL" id="PEWA01000002">
    <property type="protein sequence ID" value="PIU73829.1"/>
    <property type="molecule type" value="Genomic_DNA"/>
</dbReference>
<evidence type="ECO:0000313" key="2">
    <source>
        <dbReference type="Proteomes" id="UP000231407"/>
    </source>
</evidence>
<dbReference type="PANTHER" id="PTHR43611">
    <property type="entry name" value="ALPHA-D-GLUCOSE 1-PHOSPHATE PHOSPHATASE"/>
    <property type="match status" value="1"/>
</dbReference>
<dbReference type="Pfam" id="PF00702">
    <property type="entry name" value="Hydrolase"/>
    <property type="match status" value="1"/>
</dbReference>
<reference evidence="2" key="1">
    <citation type="submission" date="2017-09" db="EMBL/GenBank/DDBJ databases">
        <title>Depth-based differentiation of microbial function through sediment-hosted aquifers and enrichment of novel symbionts in the deep terrestrial subsurface.</title>
        <authorList>
            <person name="Probst A.J."/>
            <person name="Ladd B."/>
            <person name="Jarett J.K."/>
            <person name="Geller-Mcgrath D.E."/>
            <person name="Sieber C.M.K."/>
            <person name="Emerson J.B."/>
            <person name="Anantharaman K."/>
            <person name="Thomas B.C."/>
            <person name="Malmstrom R."/>
            <person name="Stieglmeier M."/>
            <person name="Klingl A."/>
            <person name="Woyke T."/>
            <person name="Ryan C.M."/>
            <person name="Banfield J.F."/>
        </authorList>
    </citation>
    <scope>NUCLEOTIDE SEQUENCE [LARGE SCALE GENOMIC DNA]</scope>
</reference>
<organism evidence="1 2">
    <name type="scientific">Candidatus Shapirobacteria bacterium CG06_land_8_20_14_3_00_40_12</name>
    <dbReference type="NCBI Taxonomy" id="1974881"/>
    <lineage>
        <taxon>Bacteria</taxon>
        <taxon>Candidatus Shapironibacteriota</taxon>
    </lineage>
</organism>
<gene>
    <name evidence="1" type="ORF">COS78_00045</name>
</gene>
<dbReference type="AlphaFoldDB" id="A0A2M7AT70"/>
<proteinExistence type="predicted"/>
<protein>
    <recommendedName>
        <fullName evidence="3">Haloacid dehalogenase</fullName>
    </recommendedName>
</protein>
<comment type="caution">
    <text evidence="1">The sequence shown here is derived from an EMBL/GenBank/DDBJ whole genome shotgun (WGS) entry which is preliminary data.</text>
</comment>
<accession>A0A2M7AT70</accession>
<dbReference type="PANTHER" id="PTHR43611:SF3">
    <property type="entry name" value="FLAVIN MONONUCLEOTIDE HYDROLASE 1, CHLOROPLATIC"/>
    <property type="match status" value="1"/>
</dbReference>
<dbReference type="InterPro" id="IPR006439">
    <property type="entry name" value="HAD-SF_hydro_IA"/>
</dbReference>
<evidence type="ECO:0000313" key="1">
    <source>
        <dbReference type="EMBL" id="PIU73829.1"/>
    </source>
</evidence>
<dbReference type="InterPro" id="IPR036412">
    <property type="entry name" value="HAD-like_sf"/>
</dbReference>
<dbReference type="NCBIfam" id="TIGR01509">
    <property type="entry name" value="HAD-SF-IA-v3"/>
    <property type="match status" value="1"/>
</dbReference>
<dbReference type="InterPro" id="IPR023214">
    <property type="entry name" value="HAD_sf"/>
</dbReference>
<dbReference type="Gene3D" id="3.40.50.1000">
    <property type="entry name" value="HAD superfamily/HAD-like"/>
    <property type="match status" value="1"/>
</dbReference>
<evidence type="ECO:0008006" key="3">
    <source>
        <dbReference type="Google" id="ProtNLM"/>
    </source>
</evidence>